<name>A0ABR2JCK1_9EUKA</name>
<feature type="coiled-coil region" evidence="1">
    <location>
        <begin position="257"/>
        <end position="287"/>
    </location>
</feature>
<protein>
    <submittedName>
        <fullName evidence="2">Uncharacterized protein</fullName>
    </submittedName>
</protein>
<keyword evidence="3" id="KW-1185">Reference proteome</keyword>
<keyword evidence="1" id="KW-0175">Coiled coil</keyword>
<evidence type="ECO:0000313" key="2">
    <source>
        <dbReference type="EMBL" id="KAK8875400.1"/>
    </source>
</evidence>
<organism evidence="2 3">
    <name type="scientific">Tritrichomonas musculus</name>
    <dbReference type="NCBI Taxonomy" id="1915356"/>
    <lineage>
        <taxon>Eukaryota</taxon>
        <taxon>Metamonada</taxon>
        <taxon>Parabasalia</taxon>
        <taxon>Tritrichomonadida</taxon>
        <taxon>Tritrichomonadidae</taxon>
        <taxon>Tritrichomonas</taxon>
    </lineage>
</organism>
<feature type="coiled-coil region" evidence="1">
    <location>
        <begin position="327"/>
        <end position="444"/>
    </location>
</feature>
<evidence type="ECO:0000313" key="3">
    <source>
        <dbReference type="Proteomes" id="UP001470230"/>
    </source>
</evidence>
<proteinExistence type="predicted"/>
<sequence>MEDPQIAKLNQQITEYNNRCEYEKKRYAELYQKVIQTYNEYQSLQQAGTQETNPNPIEEDQNALKAKLMKDFHELQSFYSALKYERFKREIGEVKSPAELQSLLNTAASFLIQFNESMPKLITQRENRIDRCLKLQSEIAAIQKDIQPIRQQAKNEIQDSRQQTLSIKNKINFLQIDKINKRLKHFSDRYQNEVEIANLEGKIASSQTRYVSQMAALQGLQYVSILLENKENLTDEQTKHIIDQTDDLDKMFKFKDKNNKKKSLKKINKAVDDLNNVRNNATNKINEILVGFTKIAQLENSTISQINECKTKSDMTDLEISKISNDIKRFQSMNQSLASEIEEYKKDVKEIEEDNLKLQDEIKKSEEYRSKTKEDMDKIEKDLKQKRKEKENLLLESKKLENEYEKSSSDFISALNELLKANSNPELKKRNEEIAKQIKDINTKMKEVRLFNDIDMPYNNFLLSDVKTELDQVKSSRNENVKITNVQLFYNSQPGNMFSVVRVPSLPFYIVKTAHIKLALDAVFYPNNIDPLYPGTLVVATLIGKYIDIILLASSIITVIDTAIKSDVANIDPNTVGQHTPQEMVQLCDKDHPYIYNKLLPYIKEKPLTVEDVINRGLAFLYNLIKVHPVSESIKKDVKNLLKLADNKIGNPTEYSQKLKSLLGFDINPKDSKKKRQSTYLKKGEEKEASYSLGAMFIDTKIEEKDRKPDILVTKKSMSFKEKEIDKISLVDVNTLSDIDFYNLFAFIQFNTYQKLAAVDLVLNYRIDKKSHYIEEMIDLQNNTIKFIKLQIKPKESKNKNDDSNELTIIKRWLRIAKIARNKFNLFFFDIIITALFESKDFKQLKVDLAKDTKELEILTKIEPYLKDQKFADDTLAEIKKVYNNENSNNWFYIPSFQGHFSTIKNFAVLVSDKSYKTVNNIVHLQHVREIADQLYFALSGIHAKVEFVLNPDIIRALEKKILSMEEST</sequence>
<dbReference type="Proteomes" id="UP001470230">
    <property type="component" value="Unassembled WGS sequence"/>
</dbReference>
<gene>
    <name evidence="2" type="ORF">M9Y10_005565</name>
</gene>
<evidence type="ECO:0000256" key="1">
    <source>
        <dbReference type="SAM" id="Coils"/>
    </source>
</evidence>
<dbReference type="EMBL" id="JAPFFF010000012">
    <property type="protein sequence ID" value="KAK8875400.1"/>
    <property type="molecule type" value="Genomic_DNA"/>
</dbReference>
<reference evidence="2 3" key="1">
    <citation type="submission" date="2024-04" db="EMBL/GenBank/DDBJ databases">
        <title>Tritrichomonas musculus Genome.</title>
        <authorList>
            <person name="Alves-Ferreira E."/>
            <person name="Grigg M."/>
            <person name="Lorenzi H."/>
            <person name="Galac M."/>
        </authorList>
    </citation>
    <scope>NUCLEOTIDE SEQUENCE [LARGE SCALE GENOMIC DNA]</scope>
    <source>
        <strain evidence="2 3">EAF2021</strain>
    </source>
</reference>
<accession>A0ABR2JCK1</accession>
<comment type="caution">
    <text evidence="2">The sequence shown here is derived from an EMBL/GenBank/DDBJ whole genome shotgun (WGS) entry which is preliminary data.</text>
</comment>